<name>A0AAV4XBP5_CAEEX</name>
<accession>A0AAV4XBP5</accession>
<reference evidence="1 2" key="1">
    <citation type="submission" date="2021-06" db="EMBL/GenBank/DDBJ databases">
        <title>Caerostris extrusa draft genome.</title>
        <authorList>
            <person name="Kono N."/>
            <person name="Arakawa K."/>
        </authorList>
    </citation>
    <scope>NUCLEOTIDE SEQUENCE [LARGE SCALE GENOMIC DNA]</scope>
</reference>
<evidence type="ECO:0000313" key="2">
    <source>
        <dbReference type="Proteomes" id="UP001054945"/>
    </source>
</evidence>
<proteinExistence type="predicted"/>
<keyword evidence="2" id="KW-1185">Reference proteome</keyword>
<gene>
    <name evidence="1" type="ORF">CEXT_37851</name>
</gene>
<evidence type="ECO:0000313" key="1">
    <source>
        <dbReference type="EMBL" id="GIY92676.1"/>
    </source>
</evidence>
<dbReference type="Proteomes" id="UP001054945">
    <property type="component" value="Unassembled WGS sequence"/>
</dbReference>
<comment type="caution">
    <text evidence="1">The sequence shown here is derived from an EMBL/GenBank/DDBJ whole genome shotgun (WGS) entry which is preliminary data.</text>
</comment>
<sequence>MEGDFGEGECGMGRIPSTMEHALEDFMSSIPFLREMSTSLNLSSDRLQEEDQVAWGRRCATRGLRGAPPKSTFCSAGAQGLLREGLNALDFTGEVNLFVNIYLPGRKRVCVGVGLRSPMVKSGEGFGMKENVGWVESLHNGGLMREAFARSD</sequence>
<dbReference type="EMBL" id="BPLR01000179">
    <property type="protein sequence ID" value="GIY92676.1"/>
    <property type="molecule type" value="Genomic_DNA"/>
</dbReference>
<dbReference type="AlphaFoldDB" id="A0AAV4XBP5"/>
<organism evidence="1 2">
    <name type="scientific">Caerostris extrusa</name>
    <name type="common">Bark spider</name>
    <name type="synonym">Caerostris bankana</name>
    <dbReference type="NCBI Taxonomy" id="172846"/>
    <lineage>
        <taxon>Eukaryota</taxon>
        <taxon>Metazoa</taxon>
        <taxon>Ecdysozoa</taxon>
        <taxon>Arthropoda</taxon>
        <taxon>Chelicerata</taxon>
        <taxon>Arachnida</taxon>
        <taxon>Araneae</taxon>
        <taxon>Araneomorphae</taxon>
        <taxon>Entelegynae</taxon>
        <taxon>Araneoidea</taxon>
        <taxon>Araneidae</taxon>
        <taxon>Caerostris</taxon>
    </lineage>
</organism>
<protein>
    <submittedName>
        <fullName evidence="1">Uncharacterized protein</fullName>
    </submittedName>
</protein>